<gene>
    <name evidence="2" type="ORF">RS130_12285</name>
</gene>
<evidence type="ECO:0000313" key="2">
    <source>
        <dbReference type="EMBL" id="MDU0354596.1"/>
    </source>
</evidence>
<name>A0ABU3SX70_9ALTE</name>
<dbReference type="RefSeq" id="WP_316026184.1">
    <property type="nucleotide sequence ID" value="NZ_JAWDIO010000002.1"/>
</dbReference>
<organism evidence="2 3">
    <name type="scientific">Paraglaciecola aquimarina</name>
    <dbReference type="NCBI Taxonomy" id="1235557"/>
    <lineage>
        <taxon>Bacteria</taxon>
        <taxon>Pseudomonadati</taxon>
        <taxon>Pseudomonadota</taxon>
        <taxon>Gammaproteobacteria</taxon>
        <taxon>Alteromonadales</taxon>
        <taxon>Alteromonadaceae</taxon>
        <taxon>Paraglaciecola</taxon>
    </lineage>
</organism>
<feature type="compositionally biased region" description="Basic and acidic residues" evidence="1">
    <location>
        <begin position="23"/>
        <end position="52"/>
    </location>
</feature>
<reference evidence="2 3" key="1">
    <citation type="submission" date="2023-10" db="EMBL/GenBank/DDBJ databases">
        <title>Glaciecola aquimarina strain GGW-M5 nov., isolated from a coastal seawater.</title>
        <authorList>
            <person name="Bayburt H."/>
            <person name="Kim J.M."/>
            <person name="Choi B.J."/>
            <person name="Jeon C.O."/>
        </authorList>
    </citation>
    <scope>NUCLEOTIDE SEQUENCE [LARGE SCALE GENOMIC DNA]</scope>
    <source>
        <strain evidence="2 3">KCTC 32108</strain>
    </source>
</reference>
<feature type="region of interest" description="Disordered" evidence="1">
    <location>
        <begin position="21"/>
        <end position="101"/>
    </location>
</feature>
<proteinExistence type="predicted"/>
<evidence type="ECO:0000256" key="1">
    <source>
        <dbReference type="SAM" id="MobiDB-lite"/>
    </source>
</evidence>
<comment type="caution">
    <text evidence="2">The sequence shown here is derived from an EMBL/GenBank/DDBJ whole genome shotgun (WGS) entry which is preliminary data.</text>
</comment>
<feature type="compositionally biased region" description="Basic and acidic residues" evidence="1">
    <location>
        <begin position="86"/>
        <end position="101"/>
    </location>
</feature>
<dbReference type="EMBL" id="JAWDIO010000002">
    <property type="protein sequence ID" value="MDU0354596.1"/>
    <property type="molecule type" value="Genomic_DNA"/>
</dbReference>
<protein>
    <submittedName>
        <fullName evidence="2">Uncharacterized protein</fullName>
    </submittedName>
</protein>
<accession>A0ABU3SX70</accession>
<sequence>MTSDLLFSILPREGKVPITTETQKVEKINKSEHLKPLSDEEQELHVEEKEARQQQQQNSKQDKQGSADEDGATTTEYQSNSETNAEDDKKPKGPKHLDIYV</sequence>
<keyword evidence="3" id="KW-1185">Reference proteome</keyword>
<dbReference type="Proteomes" id="UP001247805">
    <property type="component" value="Unassembled WGS sequence"/>
</dbReference>
<feature type="compositionally biased region" description="Polar residues" evidence="1">
    <location>
        <begin position="72"/>
        <end position="83"/>
    </location>
</feature>
<evidence type="ECO:0000313" key="3">
    <source>
        <dbReference type="Proteomes" id="UP001247805"/>
    </source>
</evidence>